<dbReference type="EMBL" id="JAKIKS010000161">
    <property type="protein sequence ID" value="MCL1127452.1"/>
    <property type="molecule type" value="Genomic_DNA"/>
</dbReference>
<evidence type="ECO:0000256" key="4">
    <source>
        <dbReference type="ARBA" id="ARBA00022692"/>
    </source>
</evidence>
<gene>
    <name evidence="9" type="ORF">L2764_24000</name>
</gene>
<dbReference type="Proteomes" id="UP001203423">
    <property type="component" value="Unassembled WGS sequence"/>
</dbReference>
<feature type="transmembrane region" description="Helical" evidence="7">
    <location>
        <begin position="233"/>
        <end position="254"/>
    </location>
</feature>
<keyword evidence="2" id="KW-0328">Glycosyltransferase</keyword>
<evidence type="ECO:0000256" key="1">
    <source>
        <dbReference type="ARBA" id="ARBA00004141"/>
    </source>
</evidence>
<dbReference type="PANTHER" id="PTHR48090">
    <property type="entry name" value="UNDECAPRENYL-PHOSPHATE 4-DEOXY-4-FORMAMIDO-L-ARABINOSE TRANSFERASE-RELATED"/>
    <property type="match status" value="1"/>
</dbReference>
<proteinExistence type="predicted"/>
<dbReference type="SUPFAM" id="SSF53448">
    <property type="entry name" value="Nucleotide-diphospho-sugar transferases"/>
    <property type="match status" value="1"/>
</dbReference>
<comment type="subcellular location">
    <subcellularLocation>
        <location evidence="1">Membrane</location>
        <topology evidence="1">Multi-pass membrane protein</topology>
    </subcellularLocation>
</comment>
<evidence type="ECO:0000256" key="3">
    <source>
        <dbReference type="ARBA" id="ARBA00022679"/>
    </source>
</evidence>
<keyword evidence="6 7" id="KW-0472">Membrane</keyword>
<dbReference type="CDD" id="cd04187">
    <property type="entry name" value="DPM1_like_bac"/>
    <property type="match status" value="1"/>
</dbReference>
<feature type="domain" description="Glycosyltransferase 2-like" evidence="8">
    <location>
        <begin position="7"/>
        <end position="170"/>
    </location>
</feature>
<organism evidence="9 10">
    <name type="scientific">Shewanella surugensis</name>
    <dbReference type="NCBI Taxonomy" id="212020"/>
    <lineage>
        <taxon>Bacteria</taxon>
        <taxon>Pseudomonadati</taxon>
        <taxon>Pseudomonadota</taxon>
        <taxon>Gammaproteobacteria</taxon>
        <taxon>Alteromonadales</taxon>
        <taxon>Shewanellaceae</taxon>
        <taxon>Shewanella</taxon>
    </lineage>
</organism>
<comment type="caution">
    <text evidence="9">The sequence shown here is derived from an EMBL/GenBank/DDBJ whole genome shotgun (WGS) entry which is preliminary data.</text>
</comment>
<feature type="transmembrane region" description="Helical" evidence="7">
    <location>
        <begin position="266"/>
        <end position="291"/>
    </location>
</feature>
<evidence type="ECO:0000256" key="6">
    <source>
        <dbReference type="ARBA" id="ARBA00023136"/>
    </source>
</evidence>
<dbReference type="InterPro" id="IPR050256">
    <property type="entry name" value="Glycosyltransferase_2"/>
</dbReference>
<protein>
    <submittedName>
        <fullName evidence="9">Glycosyltransferase family 2 protein</fullName>
    </submittedName>
</protein>
<keyword evidence="10" id="KW-1185">Reference proteome</keyword>
<evidence type="ECO:0000313" key="9">
    <source>
        <dbReference type="EMBL" id="MCL1127452.1"/>
    </source>
</evidence>
<dbReference type="Pfam" id="PF00535">
    <property type="entry name" value="Glycos_transf_2"/>
    <property type="match status" value="1"/>
</dbReference>
<accession>A0ABT0LJH6</accession>
<evidence type="ECO:0000259" key="8">
    <source>
        <dbReference type="Pfam" id="PF00535"/>
    </source>
</evidence>
<dbReference type="Gene3D" id="3.90.550.10">
    <property type="entry name" value="Spore Coat Polysaccharide Biosynthesis Protein SpsA, Chain A"/>
    <property type="match status" value="1"/>
</dbReference>
<name>A0ABT0LJH6_9GAMM</name>
<sequence length="321" mass="36479">MSSCNLTIVVPVYNEQENISVFIEAIKVELASIYQHLDILFVNDGSTDNTVNMISAEIVVNDNISLIDLARNFGKEAAMTAGLKHARGDAVVIMDVDLQDPPAIILEFFRLWRTGEYDTVYGVRVDRSADTVMKRCTAGGFYKLFNMLSHRTKLPENTGDFRLINRKVIDALNQMPERNRFMKGMFAWTAFRAIGVPFERPERNLGCTKFNYWSLWNFALDGILSFTSWPLRVWSYIGFGISFFAFLYASHILIDTLFLGIKVPGYASIMSVILFLGGVQLISLGVIGEYIGRIFTEIKQRPIYLIDKVTGQYQRQDTPNE</sequence>
<keyword evidence="4 7" id="KW-0812">Transmembrane</keyword>
<evidence type="ECO:0000256" key="5">
    <source>
        <dbReference type="ARBA" id="ARBA00022989"/>
    </source>
</evidence>
<dbReference type="RefSeq" id="WP_248942899.1">
    <property type="nucleotide sequence ID" value="NZ_JAKIKS010000161.1"/>
</dbReference>
<reference evidence="9 10" key="1">
    <citation type="submission" date="2022-01" db="EMBL/GenBank/DDBJ databases">
        <title>Whole genome-based taxonomy of the Shewanellaceae.</title>
        <authorList>
            <person name="Martin-Rodriguez A.J."/>
        </authorList>
    </citation>
    <scope>NUCLEOTIDE SEQUENCE [LARGE SCALE GENOMIC DNA]</scope>
    <source>
        <strain evidence="9 10">DSM 17177</strain>
    </source>
</reference>
<keyword evidence="5 7" id="KW-1133">Transmembrane helix</keyword>
<dbReference type="InterPro" id="IPR001173">
    <property type="entry name" value="Glyco_trans_2-like"/>
</dbReference>
<evidence type="ECO:0000256" key="2">
    <source>
        <dbReference type="ARBA" id="ARBA00022676"/>
    </source>
</evidence>
<keyword evidence="3" id="KW-0808">Transferase</keyword>
<dbReference type="PANTHER" id="PTHR48090:SF1">
    <property type="entry name" value="PROPHAGE BACTOPRENOL GLUCOSYL TRANSFERASE HOMOLOG"/>
    <property type="match status" value="1"/>
</dbReference>
<evidence type="ECO:0000256" key="7">
    <source>
        <dbReference type="SAM" id="Phobius"/>
    </source>
</evidence>
<dbReference type="InterPro" id="IPR029044">
    <property type="entry name" value="Nucleotide-diphossugar_trans"/>
</dbReference>
<evidence type="ECO:0000313" key="10">
    <source>
        <dbReference type="Proteomes" id="UP001203423"/>
    </source>
</evidence>